<organism evidence="10 11">
    <name type="scientific">Pandoraea communis</name>
    <dbReference type="NCBI Taxonomy" id="2508297"/>
    <lineage>
        <taxon>Bacteria</taxon>
        <taxon>Pseudomonadati</taxon>
        <taxon>Pseudomonadota</taxon>
        <taxon>Betaproteobacteria</taxon>
        <taxon>Burkholderiales</taxon>
        <taxon>Burkholderiaceae</taxon>
        <taxon>Pandoraea</taxon>
    </lineage>
</organism>
<evidence type="ECO:0000313" key="10">
    <source>
        <dbReference type="EMBL" id="VVE35825.1"/>
    </source>
</evidence>
<evidence type="ECO:0000256" key="4">
    <source>
        <dbReference type="ARBA" id="ARBA00022692"/>
    </source>
</evidence>
<proteinExistence type="predicted"/>
<feature type="domain" description="Mce/MlaD" evidence="9">
    <location>
        <begin position="60"/>
        <end position="150"/>
    </location>
</feature>
<comment type="subcellular location">
    <subcellularLocation>
        <location evidence="1">Cell inner membrane</location>
    </subcellularLocation>
</comment>
<dbReference type="RefSeq" id="WP_150586348.1">
    <property type="nucleotide sequence ID" value="NZ_CABPSE010000015.1"/>
</dbReference>
<reference evidence="10 11" key="1">
    <citation type="submission" date="2019-08" db="EMBL/GenBank/DDBJ databases">
        <authorList>
            <person name="Peeters C."/>
        </authorList>
    </citation>
    <scope>NUCLEOTIDE SEQUENCE [LARGE SCALE GENOMIC DNA]</scope>
    <source>
        <strain evidence="10 11">LMG 31111</strain>
    </source>
</reference>
<feature type="domain" description="Mce/MlaD" evidence="9">
    <location>
        <begin position="175"/>
        <end position="249"/>
    </location>
</feature>
<dbReference type="PANTHER" id="PTHR30462:SF0">
    <property type="entry name" value="INTERMEMBRANE TRANSPORT PROTEIN YEBT"/>
    <property type="match status" value="1"/>
</dbReference>
<keyword evidence="3" id="KW-0997">Cell inner membrane</keyword>
<dbReference type="InterPro" id="IPR051800">
    <property type="entry name" value="PqiA-PqiB_transport"/>
</dbReference>
<accession>A0A5E4XHZ4</accession>
<evidence type="ECO:0000256" key="1">
    <source>
        <dbReference type="ARBA" id="ARBA00004533"/>
    </source>
</evidence>
<evidence type="ECO:0000313" key="11">
    <source>
        <dbReference type="Proteomes" id="UP000383971"/>
    </source>
</evidence>
<keyword evidence="2" id="KW-1003">Cell membrane</keyword>
<dbReference type="PANTHER" id="PTHR30462">
    <property type="entry name" value="INTERMEMBRANE TRANSPORT PROTEIN PQIB-RELATED"/>
    <property type="match status" value="1"/>
</dbReference>
<dbReference type="AlphaFoldDB" id="A0A5E4XHZ4"/>
<gene>
    <name evidence="10" type="ORF">PCO31111_03899</name>
</gene>
<feature type="region of interest" description="Disordered" evidence="7">
    <location>
        <begin position="1"/>
        <end position="22"/>
    </location>
</feature>
<name>A0A5E4XHZ4_9BURK</name>
<evidence type="ECO:0000256" key="2">
    <source>
        <dbReference type="ARBA" id="ARBA00022475"/>
    </source>
</evidence>
<dbReference type="Proteomes" id="UP000383971">
    <property type="component" value="Unassembled WGS sequence"/>
</dbReference>
<keyword evidence="11" id="KW-1185">Reference proteome</keyword>
<sequence>MTEPKDSQDPKPVPPSGADGLPMPIIEPRKRWAPSLVWLIPLVAALIGLSLVAKVLIERGPSVVINFKSAEGIEAGKTKVKYKDVDIGTVKNIELSDDLSHVRVTVDLTKNAKKFAVKDSRWWIVRPRVAGGSVSGLSTLLSGAYIGADAGKSTDTSNHFTGLEVPPVVSTGQPGKPFILHAADIGSLDIGSPVYYRRIQVGQIEAYSLDQDGKGVTLRAFVQAPYDQYVGSNTRFWHASGIDLRLDSSGFQVNTQSLASVVIGGIAFQAPADSGAGVMAKPGQEFRLAPDETTAMKAPDTYPVTVVFRFQQSLRGLSVGAPVDFRGIVLGEVTSIGVEFDRVNKRISMPVTVQVYPDRLRRRDPKNNEEPTEAVRHQILDALVARGLRGQLRTGNLLTGQLYVALDFFPNAKPAKAEHVDDVLIMPTVPNTLDQLQLQIADIASKLDKIPFDSIGQSLDSSLRKLDKTLDSAQGLFRQLDGEIAPEAKATLGEAKKSFGAAERTLSEDAPVQQDVRQAMQELTKTLRSLNTLADYLQQHPEALLRGKPKDPQP</sequence>
<feature type="transmembrane region" description="Helical" evidence="8">
    <location>
        <begin position="36"/>
        <end position="57"/>
    </location>
</feature>
<keyword evidence="4 8" id="KW-0812">Transmembrane</keyword>
<dbReference type="Pfam" id="PF02470">
    <property type="entry name" value="MlaD"/>
    <property type="match status" value="3"/>
</dbReference>
<evidence type="ECO:0000256" key="3">
    <source>
        <dbReference type="ARBA" id="ARBA00022519"/>
    </source>
</evidence>
<evidence type="ECO:0000259" key="9">
    <source>
        <dbReference type="Pfam" id="PF02470"/>
    </source>
</evidence>
<dbReference type="GO" id="GO:0005886">
    <property type="term" value="C:plasma membrane"/>
    <property type="evidence" value="ECO:0007669"/>
    <property type="project" value="UniProtKB-SubCell"/>
</dbReference>
<evidence type="ECO:0000256" key="5">
    <source>
        <dbReference type="ARBA" id="ARBA00022989"/>
    </source>
</evidence>
<evidence type="ECO:0000256" key="6">
    <source>
        <dbReference type="ARBA" id="ARBA00023136"/>
    </source>
</evidence>
<keyword evidence="6 8" id="KW-0472">Membrane</keyword>
<keyword evidence="5 8" id="KW-1133">Transmembrane helix</keyword>
<protein>
    <submittedName>
        <fullName evidence="10">Mammalian cell entry protein</fullName>
    </submittedName>
</protein>
<dbReference type="InterPro" id="IPR003399">
    <property type="entry name" value="Mce/MlaD"/>
</dbReference>
<evidence type="ECO:0000256" key="8">
    <source>
        <dbReference type="SAM" id="Phobius"/>
    </source>
</evidence>
<feature type="domain" description="Mce/MlaD" evidence="9">
    <location>
        <begin position="304"/>
        <end position="408"/>
    </location>
</feature>
<dbReference type="EMBL" id="CABPSE010000015">
    <property type="protein sequence ID" value="VVE35825.1"/>
    <property type="molecule type" value="Genomic_DNA"/>
</dbReference>
<evidence type="ECO:0000256" key="7">
    <source>
        <dbReference type="SAM" id="MobiDB-lite"/>
    </source>
</evidence>